<dbReference type="InterPro" id="IPR013324">
    <property type="entry name" value="RNA_pol_sigma_r3/r4-like"/>
</dbReference>
<dbReference type="Pfam" id="PF08281">
    <property type="entry name" value="Sigma70_r4_2"/>
    <property type="match status" value="1"/>
</dbReference>
<dbReference type="GO" id="GO:0003677">
    <property type="term" value="F:DNA binding"/>
    <property type="evidence" value="ECO:0007669"/>
    <property type="project" value="InterPro"/>
</dbReference>
<evidence type="ECO:0000256" key="1">
    <source>
        <dbReference type="ARBA" id="ARBA00010641"/>
    </source>
</evidence>
<keyword evidence="2" id="KW-0805">Transcription regulation</keyword>
<dbReference type="EMBL" id="FUZF01000014">
    <property type="protein sequence ID" value="SKB91204.1"/>
    <property type="molecule type" value="Genomic_DNA"/>
</dbReference>
<evidence type="ECO:0000313" key="8">
    <source>
        <dbReference type="Proteomes" id="UP000190150"/>
    </source>
</evidence>
<proteinExistence type="inferred from homology"/>
<feature type="domain" description="RNA polymerase sigma factor 70 region 4 type 2" evidence="6">
    <location>
        <begin position="126"/>
        <end position="175"/>
    </location>
</feature>
<dbReference type="GO" id="GO:0006352">
    <property type="term" value="P:DNA-templated transcription initiation"/>
    <property type="evidence" value="ECO:0007669"/>
    <property type="project" value="InterPro"/>
</dbReference>
<dbReference type="SUPFAM" id="SSF88946">
    <property type="entry name" value="Sigma2 domain of RNA polymerase sigma factors"/>
    <property type="match status" value="1"/>
</dbReference>
<dbReference type="NCBIfam" id="TIGR02937">
    <property type="entry name" value="sigma70-ECF"/>
    <property type="match status" value="1"/>
</dbReference>
<keyword evidence="8" id="KW-1185">Reference proteome</keyword>
<evidence type="ECO:0000313" key="7">
    <source>
        <dbReference type="EMBL" id="SKB91204.1"/>
    </source>
</evidence>
<dbReference type="RefSeq" id="WP_079644229.1">
    <property type="nucleotide sequence ID" value="NZ_FUZF01000014.1"/>
</dbReference>
<comment type="similarity">
    <text evidence="1">Belongs to the sigma-70 factor family. ECF subfamily.</text>
</comment>
<evidence type="ECO:0000259" key="5">
    <source>
        <dbReference type="Pfam" id="PF04542"/>
    </source>
</evidence>
<dbReference type="PANTHER" id="PTHR43133:SF46">
    <property type="entry name" value="RNA POLYMERASE SIGMA-70 FACTOR ECF SUBFAMILY"/>
    <property type="match status" value="1"/>
</dbReference>
<evidence type="ECO:0000256" key="2">
    <source>
        <dbReference type="ARBA" id="ARBA00023015"/>
    </source>
</evidence>
<organism evidence="7 8">
    <name type="scientific">Sphingobacterium nematocida</name>
    <dbReference type="NCBI Taxonomy" id="1513896"/>
    <lineage>
        <taxon>Bacteria</taxon>
        <taxon>Pseudomonadati</taxon>
        <taxon>Bacteroidota</taxon>
        <taxon>Sphingobacteriia</taxon>
        <taxon>Sphingobacteriales</taxon>
        <taxon>Sphingobacteriaceae</taxon>
        <taxon>Sphingobacterium</taxon>
    </lineage>
</organism>
<dbReference type="InterPro" id="IPR014284">
    <property type="entry name" value="RNA_pol_sigma-70_dom"/>
</dbReference>
<dbReference type="InterPro" id="IPR039425">
    <property type="entry name" value="RNA_pol_sigma-70-like"/>
</dbReference>
<gene>
    <name evidence="7" type="ORF">SAMN05660841_03029</name>
</gene>
<evidence type="ECO:0000256" key="3">
    <source>
        <dbReference type="ARBA" id="ARBA00023082"/>
    </source>
</evidence>
<dbReference type="PANTHER" id="PTHR43133">
    <property type="entry name" value="RNA POLYMERASE ECF-TYPE SIGMA FACTO"/>
    <property type="match status" value="1"/>
</dbReference>
<dbReference type="InterPro" id="IPR036388">
    <property type="entry name" value="WH-like_DNA-bd_sf"/>
</dbReference>
<dbReference type="GO" id="GO:0016987">
    <property type="term" value="F:sigma factor activity"/>
    <property type="evidence" value="ECO:0007669"/>
    <property type="project" value="UniProtKB-KW"/>
</dbReference>
<dbReference type="InterPro" id="IPR013325">
    <property type="entry name" value="RNA_pol_sigma_r2"/>
</dbReference>
<accession>A0A1T5F4Q8</accession>
<sequence length="192" mass="22833">MSESIYEKALENELLKQMATGDRLAFDAIYTRYWEHAFSAAYKRLKDMELAQDIVQDIFLQLWLRREELVIENLGAYLYIAVRNRVFKCMDRAQRFTPLPELFDQLFATREQSDTEVIRKEFFVYYEALVATLSPSQQEIFRLRYHDDLSTLEIADRLNITRKTVQNQLGKSVAQLRQSMGLLIIIQLMKFW</sequence>
<evidence type="ECO:0000259" key="6">
    <source>
        <dbReference type="Pfam" id="PF08281"/>
    </source>
</evidence>
<name>A0A1T5F4Q8_9SPHI</name>
<protein>
    <submittedName>
        <fullName evidence="7">RNA polymerase sigma-70 factor, ECF subfamily</fullName>
    </submittedName>
</protein>
<dbReference type="InterPro" id="IPR007627">
    <property type="entry name" value="RNA_pol_sigma70_r2"/>
</dbReference>
<dbReference type="Gene3D" id="1.10.10.10">
    <property type="entry name" value="Winged helix-like DNA-binding domain superfamily/Winged helix DNA-binding domain"/>
    <property type="match status" value="1"/>
</dbReference>
<keyword evidence="4" id="KW-0804">Transcription</keyword>
<dbReference type="OrthoDB" id="679904at2"/>
<dbReference type="Pfam" id="PF04542">
    <property type="entry name" value="Sigma70_r2"/>
    <property type="match status" value="1"/>
</dbReference>
<evidence type="ECO:0000256" key="4">
    <source>
        <dbReference type="ARBA" id="ARBA00023163"/>
    </source>
</evidence>
<dbReference type="InterPro" id="IPR013249">
    <property type="entry name" value="RNA_pol_sigma70_r4_t2"/>
</dbReference>
<feature type="domain" description="RNA polymerase sigma-70 region 2" evidence="5">
    <location>
        <begin position="30"/>
        <end position="88"/>
    </location>
</feature>
<reference evidence="8" key="1">
    <citation type="submission" date="2017-02" db="EMBL/GenBank/DDBJ databases">
        <authorList>
            <person name="Varghese N."/>
            <person name="Submissions S."/>
        </authorList>
    </citation>
    <scope>NUCLEOTIDE SEQUENCE [LARGE SCALE GENOMIC DNA]</scope>
    <source>
        <strain evidence="8">DSM 24091</strain>
    </source>
</reference>
<dbReference type="AlphaFoldDB" id="A0A1T5F4Q8"/>
<keyword evidence="3" id="KW-0731">Sigma factor</keyword>
<dbReference type="SUPFAM" id="SSF88659">
    <property type="entry name" value="Sigma3 and sigma4 domains of RNA polymerase sigma factors"/>
    <property type="match status" value="1"/>
</dbReference>
<dbReference type="Gene3D" id="1.10.1740.10">
    <property type="match status" value="1"/>
</dbReference>
<dbReference type="STRING" id="1513896.SAMN05660841_03029"/>
<dbReference type="Proteomes" id="UP000190150">
    <property type="component" value="Unassembled WGS sequence"/>
</dbReference>